<name>A0ABU4E7X7_9ENTR</name>
<dbReference type="PROSITE" id="PS51192">
    <property type="entry name" value="HELICASE_ATP_BIND_1"/>
    <property type="match status" value="1"/>
</dbReference>
<dbReference type="RefSeq" id="WP_317679447.1">
    <property type="nucleotide sequence ID" value="NZ_DAIRID010000001.1"/>
</dbReference>
<dbReference type="InterPro" id="IPR001650">
    <property type="entry name" value="Helicase_C-like"/>
</dbReference>
<evidence type="ECO:0000313" key="2">
    <source>
        <dbReference type="EMBL" id="MDV7025243.1"/>
    </source>
</evidence>
<dbReference type="Proteomes" id="UP001187066">
    <property type="component" value="Unassembled WGS sequence"/>
</dbReference>
<keyword evidence="3" id="KW-1185">Reference proteome</keyword>
<evidence type="ECO:0000313" key="3">
    <source>
        <dbReference type="Proteomes" id="UP001187066"/>
    </source>
</evidence>
<dbReference type="PANTHER" id="PTHR47396:SF1">
    <property type="entry name" value="ATP-DEPENDENT HELICASE IRC3-RELATED"/>
    <property type="match status" value="1"/>
</dbReference>
<dbReference type="Gene3D" id="3.40.50.300">
    <property type="entry name" value="P-loop containing nucleotide triphosphate hydrolases"/>
    <property type="match status" value="2"/>
</dbReference>
<keyword evidence="2" id="KW-0378">Hydrolase</keyword>
<dbReference type="InterPro" id="IPR027417">
    <property type="entry name" value="P-loop_NTPase"/>
</dbReference>
<feature type="domain" description="Helicase ATP-binding" evidence="1">
    <location>
        <begin position="18"/>
        <end position="172"/>
    </location>
</feature>
<keyword evidence="2" id="KW-0067">ATP-binding</keyword>
<organism evidence="2 3">
    <name type="scientific">Atlantibacter subterraneus</name>
    <dbReference type="NCBI Taxonomy" id="255519"/>
    <lineage>
        <taxon>Bacteria</taxon>
        <taxon>Pseudomonadati</taxon>
        <taxon>Pseudomonadota</taxon>
        <taxon>Gammaproteobacteria</taxon>
        <taxon>Enterobacterales</taxon>
        <taxon>Enterobacteriaceae</taxon>
        <taxon>Atlantibacter</taxon>
    </lineage>
</organism>
<dbReference type="SUPFAM" id="SSF52540">
    <property type="entry name" value="P-loop containing nucleoside triphosphate hydrolases"/>
    <property type="match status" value="1"/>
</dbReference>
<protein>
    <submittedName>
        <fullName evidence="2">DEAD/DEAH box helicase</fullName>
        <ecNumber evidence="2">3.6.4.-</ecNumber>
    </submittedName>
</protein>
<dbReference type="PANTHER" id="PTHR47396">
    <property type="entry name" value="TYPE I RESTRICTION ENZYME ECOKI R PROTEIN"/>
    <property type="match status" value="1"/>
</dbReference>
<comment type="caution">
    <text evidence="2">The sequence shown here is derived from an EMBL/GenBank/DDBJ whole genome shotgun (WGS) entry which is preliminary data.</text>
</comment>
<dbReference type="Pfam" id="PF04851">
    <property type="entry name" value="ResIII"/>
    <property type="match status" value="1"/>
</dbReference>
<proteinExistence type="predicted"/>
<dbReference type="InterPro" id="IPR014001">
    <property type="entry name" value="Helicase_ATP-bd"/>
</dbReference>
<dbReference type="Pfam" id="PF00271">
    <property type="entry name" value="Helicase_C"/>
    <property type="match status" value="1"/>
</dbReference>
<dbReference type="EC" id="3.6.4.-" evidence="2"/>
<dbReference type="SMART" id="SM00487">
    <property type="entry name" value="DEXDc"/>
    <property type="match status" value="1"/>
</dbReference>
<accession>A0ABU4E7X7</accession>
<keyword evidence="2" id="KW-0547">Nucleotide-binding</keyword>
<dbReference type="InterPro" id="IPR006935">
    <property type="entry name" value="Helicase/UvrB_N"/>
</dbReference>
<sequence length="554" mass="61996">MLTITPNFAQDRALNMLRHEWKVQNSFMVYAPTGSGKTGLAAFITDGFVSRGMRVLFVAPYTVLLRQTASRFISYGLNPDEIGLIWAEADKGEADPERLIQIASADTLIRRDFPDNINLLIIDEAHLRKRTILKEIERLTSETDVKVIGLSGTPFSSFLGNYYQRLIKPTTISELIKRGDLSPFEFYAPTKPDLKGVKMSASDFGRDYNETQLAEIMSGSDLVGDIVSNWLENGRDLPTIAFCVNVAHANFVTIQFNKAGVNAEVMTAETPHDQRQVMIHRFETGATKILVSVGVLVAGFDSDVRCIIYARPTKSEIRWIQCIGRGLRTAPGKDTCLIFDHSGTVHRLGFPDAIEYDVLLDSSDGMKEAAARAAEERAEKIPKECPECHFMKPAGVYVCPKCGFKPLAGSDVDTDTSRKIKKLSKGSSVATKSTKQAWWSQIKFYQRQRASTGKPVSNGWCLHTFRDKFGEWPNGLSDFPMEITPEVSNYIRHKQIAWAKGQEKRQLQQTPVVHNRTEGQPQQLTTIPEGCPTSRIISAKKQFEQLRNHAGERT</sequence>
<dbReference type="GO" id="GO:0016787">
    <property type="term" value="F:hydrolase activity"/>
    <property type="evidence" value="ECO:0007669"/>
    <property type="project" value="UniProtKB-KW"/>
</dbReference>
<dbReference type="GO" id="GO:0004386">
    <property type="term" value="F:helicase activity"/>
    <property type="evidence" value="ECO:0007669"/>
    <property type="project" value="UniProtKB-KW"/>
</dbReference>
<keyword evidence="2" id="KW-0347">Helicase</keyword>
<evidence type="ECO:0000259" key="1">
    <source>
        <dbReference type="PROSITE" id="PS51192"/>
    </source>
</evidence>
<dbReference type="EMBL" id="JAWLOF010000023">
    <property type="protein sequence ID" value="MDV7025243.1"/>
    <property type="molecule type" value="Genomic_DNA"/>
</dbReference>
<dbReference type="InterPro" id="IPR050742">
    <property type="entry name" value="Helicase_Restrict-Modif_Enz"/>
</dbReference>
<reference evidence="2 3" key="1">
    <citation type="submission" date="2023-10" db="EMBL/GenBank/DDBJ databases">
        <authorList>
            <person name="Dale J."/>
        </authorList>
    </citation>
    <scope>NUCLEOTIDE SEQUENCE [LARGE SCALE GENOMIC DNA]</scope>
    <source>
        <strain evidence="2 3">2023EL-00970</strain>
    </source>
</reference>
<dbReference type="SMART" id="SM00490">
    <property type="entry name" value="HELICc"/>
    <property type="match status" value="1"/>
</dbReference>
<gene>
    <name evidence="2" type="ORF">R4P48_21535</name>
</gene>